<feature type="chain" id="PRO_5040440896" evidence="2">
    <location>
        <begin position="20"/>
        <end position="333"/>
    </location>
</feature>
<dbReference type="OrthoDB" id="10360011at2759"/>
<reference evidence="3" key="1">
    <citation type="submission" date="2022-01" db="EMBL/GenBank/DDBJ databases">
        <authorList>
            <person name="King R."/>
        </authorList>
    </citation>
    <scope>NUCLEOTIDE SEQUENCE</scope>
</reference>
<evidence type="ECO:0000256" key="1">
    <source>
        <dbReference type="SAM" id="MobiDB-lite"/>
    </source>
</evidence>
<accession>A0A9N9S0A0</accession>
<keyword evidence="4" id="KW-1185">Reference proteome</keyword>
<feature type="region of interest" description="Disordered" evidence="1">
    <location>
        <begin position="274"/>
        <end position="333"/>
    </location>
</feature>
<evidence type="ECO:0000256" key="2">
    <source>
        <dbReference type="SAM" id="SignalP"/>
    </source>
</evidence>
<evidence type="ECO:0000313" key="3">
    <source>
        <dbReference type="EMBL" id="CAG9807480.1"/>
    </source>
</evidence>
<gene>
    <name evidence="3" type="ORF">CHIRRI_LOCUS10329</name>
</gene>
<dbReference type="AlphaFoldDB" id="A0A9N9S0A0"/>
<protein>
    <submittedName>
        <fullName evidence="3">Uncharacterized protein</fullName>
    </submittedName>
</protein>
<feature type="compositionally biased region" description="Low complexity" evidence="1">
    <location>
        <begin position="304"/>
        <end position="320"/>
    </location>
</feature>
<feature type="compositionally biased region" description="Low complexity" evidence="1">
    <location>
        <begin position="274"/>
        <end position="290"/>
    </location>
</feature>
<organism evidence="3 4">
    <name type="scientific">Chironomus riparius</name>
    <dbReference type="NCBI Taxonomy" id="315576"/>
    <lineage>
        <taxon>Eukaryota</taxon>
        <taxon>Metazoa</taxon>
        <taxon>Ecdysozoa</taxon>
        <taxon>Arthropoda</taxon>
        <taxon>Hexapoda</taxon>
        <taxon>Insecta</taxon>
        <taxon>Pterygota</taxon>
        <taxon>Neoptera</taxon>
        <taxon>Endopterygota</taxon>
        <taxon>Diptera</taxon>
        <taxon>Nematocera</taxon>
        <taxon>Chironomoidea</taxon>
        <taxon>Chironomidae</taxon>
        <taxon>Chironominae</taxon>
        <taxon>Chironomus</taxon>
    </lineage>
</organism>
<feature type="signal peptide" evidence="2">
    <location>
        <begin position="1"/>
        <end position="19"/>
    </location>
</feature>
<sequence length="333" mass="37978">MLIRSAVVILAIFIASASSTCERDRNVQFQNPLYLLFDNGFFYIQGLSNGEAVVMYKHPDDARVFGQYTFKDERCFYETVYYYVQNGKYEFTNPYVSDESSFNVTNKLNFVTNGNGFEIEYSISSNGIGIFHNLGQNAERKILSEPIIKKSPAPFGPVREIFPSFANIGKQNLKVSYLKNGENFVQFIINRNQFASIEGSYTLRTSDRRYHTVVYEIPLNDFDYVGMSVREYEVATEENFFRTGVVTLNVNNAPMDVKFFVDKNGFHVNDLKKPVSQVPNQKQQQGVQRPFGQLPLDPRVINRPPVSQQPTQQLQAPVQSNNQQVASPTAKKV</sequence>
<dbReference type="EMBL" id="OU895879">
    <property type="protein sequence ID" value="CAG9807480.1"/>
    <property type="molecule type" value="Genomic_DNA"/>
</dbReference>
<keyword evidence="2" id="KW-0732">Signal</keyword>
<name>A0A9N9S0A0_9DIPT</name>
<evidence type="ECO:0000313" key="4">
    <source>
        <dbReference type="Proteomes" id="UP001153620"/>
    </source>
</evidence>
<proteinExistence type="predicted"/>
<reference evidence="3" key="2">
    <citation type="submission" date="2022-10" db="EMBL/GenBank/DDBJ databases">
        <authorList>
            <consortium name="ENA_rothamsted_submissions"/>
            <consortium name="culmorum"/>
            <person name="King R."/>
        </authorList>
    </citation>
    <scope>NUCLEOTIDE SEQUENCE</scope>
</reference>
<dbReference type="Proteomes" id="UP001153620">
    <property type="component" value="Chromosome 3"/>
</dbReference>